<evidence type="ECO:0000313" key="5">
    <source>
        <dbReference type="Proteomes" id="UP000005045"/>
    </source>
</evidence>
<evidence type="ECO:0000259" key="3">
    <source>
        <dbReference type="PROSITE" id="PS01124"/>
    </source>
</evidence>
<gene>
    <name evidence="4" type="ORF">BgramDRAFT_4384</name>
</gene>
<comment type="caution">
    <text evidence="4">The sequence shown here is derived from an EMBL/GenBank/DDBJ whole genome shotgun (WGS) entry which is preliminary data.</text>
</comment>
<dbReference type="OrthoDB" id="9804543at2"/>
<dbReference type="Gene3D" id="1.10.10.60">
    <property type="entry name" value="Homeodomain-like"/>
    <property type="match status" value="1"/>
</dbReference>
<evidence type="ECO:0000256" key="1">
    <source>
        <dbReference type="ARBA" id="ARBA00023015"/>
    </source>
</evidence>
<sequence length="79" mass="8861">MRAAEHEPLHLPIPDDKRLLKMVSIVLKDLSREHSLEALSSMAGLSARTARRLFSVSLGISLAEWRQQALLLRAVYLLA</sequence>
<proteinExistence type="predicted"/>
<protein>
    <submittedName>
        <fullName evidence="4">Transcriptional regulator, AraC family</fullName>
    </submittedName>
</protein>
<dbReference type="PANTHER" id="PTHR11019">
    <property type="entry name" value="HTH-TYPE TRANSCRIPTIONAL REGULATOR NIMR"/>
    <property type="match status" value="1"/>
</dbReference>
<dbReference type="SUPFAM" id="SSF46689">
    <property type="entry name" value="Homeodomain-like"/>
    <property type="match status" value="1"/>
</dbReference>
<name>B1G4V3_PARG4</name>
<dbReference type="GO" id="GO:0043565">
    <property type="term" value="F:sequence-specific DNA binding"/>
    <property type="evidence" value="ECO:0007669"/>
    <property type="project" value="InterPro"/>
</dbReference>
<dbReference type="PROSITE" id="PS01124">
    <property type="entry name" value="HTH_ARAC_FAMILY_2"/>
    <property type="match status" value="1"/>
</dbReference>
<dbReference type="InterPro" id="IPR018060">
    <property type="entry name" value="HTH_AraC"/>
</dbReference>
<keyword evidence="5" id="KW-1185">Reference proteome</keyword>
<organism evidence="4 5">
    <name type="scientific">Paraburkholderia graminis (strain ATCC 700544 / DSM 17151 / LMG 18924 / NCIMB 13744 / C4D1M)</name>
    <dbReference type="NCBI Taxonomy" id="396598"/>
    <lineage>
        <taxon>Bacteria</taxon>
        <taxon>Pseudomonadati</taxon>
        <taxon>Pseudomonadota</taxon>
        <taxon>Betaproteobacteria</taxon>
        <taxon>Burkholderiales</taxon>
        <taxon>Burkholderiaceae</taxon>
        <taxon>Paraburkholderia</taxon>
    </lineage>
</organism>
<dbReference type="AlphaFoldDB" id="B1G4V3"/>
<accession>B1G4V3</accession>
<keyword evidence="1" id="KW-0805">Transcription regulation</keyword>
<evidence type="ECO:0000256" key="2">
    <source>
        <dbReference type="ARBA" id="ARBA00023163"/>
    </source>
</evidence>
<feature type="domain" description="HTH araC/xylS-type" evidence="3">
    <location>
        <begin position="20"/>
        <end position="79"/>
    </location>
</feature>
<dbReference type="PANTHER" id="PTHR11019:SF199">
    <property type="entry name" value="HTH-TYPE TRANSCRIPTIONAL REGULATOR NIMR"/>
    <property type="match status" value="1"/>
</dbReference>
<dbReference type="GO" id="GO:0003700">
    <property type="term" value="F:DNA-binding transcription factor activity"/>
    <property type="evidence" value="ECO:0007669"/>
    <property type="project" value="InterPro"/>
</dbReference>
<dbReference type="EMBL" id="ABLD01000015">
    <property type="protein sequence ID" value="EDT08730.1"/>
    <property type="molecule type" value="Genomic_DNA"/>
</dbReference>
<evidence type="ECO:0000313" key="4">
    <source>
        <dbReference type="EMBL" id="EDT08730.1"/>
    </source>
</evidence>
<dbReference type="Proteomes" id="UP000005045">
    <property type="component" value="Unassembled WGS sequence"/>
</dbReference>
<dbReference type="InterPro" id="IPR009057">
    <property type="entry name" value="Homeodomain-like_sf"/>
</dbReference>
<reference evidence="4 5" key="1">
    <citation type="submission" date="2008-03" db="EMBL/GenBank/DDBJ databases">
        <title>Sequencing of the draft genome and assembly of Burkholderia graminis C4D1M.</title>
        <authorList>
            <consortium name="US DOE Joint Genome Institute (JGI-PGF)"/>
            <person name="Copeland A."/>
            <person name="Lucas S."/>
            <person name="Lapidus A."/>
            <person name="Glavina del Rio T."/>
            <person name="Dalin E."/>
            <person name="Tice H."/>
            <person name="Bruce D."/>
            <person name="Goodwin L."/>
            <person name="Pitluck S."/>
            <person name="Larimer F."/>
            <person name="Land M.L."/>
            <person name="Hauser L."/>
            <person name="Tiedje J."/>
            <person name="Richardson P."/>
        </authorList>
    </citation>
    <scope>NUCLEOTIDE SEQUENCE [LARGE SCALE GENOMIC DNA]</scope>
    <source>
        <strain evidence="5">ATCC 700544 / DSM 17151 / LMG 18924 / NCIMB 13744 / C4D1M</strain>
    </source>
</reference>
<keyword evidence="2" id="KW-0804">Transcription</keyword>
<dbReference type="RefSeq" id="WP_006050950.1">
    <property type="nucleotide sequence ID" value="NZ_ABLD01000015.1"/>
</dbReference>